<evidence type="ECO:0000313" key="9">
    <source>
        <dbReference type="Proteomes" id="UP001472677"/>
    </source>
</evidence>
<dbReference type="InterPro" id="IPR050651">
    <property type="entry name" value="Plant_Cytochrome_P450_Monoox"/>
</dbReference>
<keyword evidence="6 7" id="KW-0503">Monooxygenase</keyword>
<dbReference type="PROSITE" id="PS00086">
    <property type="entry name" value="CYTOCHROME_P450"/>
    <property type="match status" value="1"/>
</dbReference>
<dbReference type="InterPro" id="IPR001128">
    <property type="entry name" value="Cyt_P450"/>
</dbReference>
<keyword evidence="3 7" id="KW-0479">Metal-binding</keyword>
<evidence type="ECO:0000256" key="3">
    <source>
        <dbReference type="ARBA" id="ARBA00022723"/>
    </source>
</evidence>
<gene>
    <name evidence="8" type="ORF">V6N12_022686</name>
</gene>
<dbReference type="Gene3D" id="1.10.630.10">
    <property type="entry name" value="Cytochrome P450"/>
    <property type="match status" value="1"/>
</dbReference>
<accession>A0ABR2FVD9</accession>
<evidence type="ECO:0000256" key="7">
    <source>
        <dbReference type="RuleBase" id="RU000461"/>
    </source>
</evidence>
<dbReference type="InterPro" id="IPR036396">
    <property type="entry name" value="Cyt_P450_sf"/>
</dbReference>
<evidence type="ECO:0000313" key="8">
    <source>
        <dbReference type="EMBL" id="KAK8588231.1"/>
    </source>
</evidence>
<evidence type="ECO:0000256" key="4">
    <source>
        <dbReference type="ARBA" id="ARBA00023002"/>
    </source>
</evidence>
<dbReference type="SUPFAM" id="SSF48264">
    <property type="entry name" value="Cytochrome P450"/>
    <property type="match status" value="1"/>
</dbReference>
<keyword evidence="9" id="KW-1185">Reference proteome</keyword>
<keyword evidence="5 7" id="KW-0408">Iron</keyword>
<dbReference type="Pfam" id="PF00067">
    <property type="entry name" value="p450"/>
    <property type="match status" value="1"/>
</dbReference>
<reference evidence="8 9" key="1">
    <citation type="journal article" date="2024" name="G3 (Bethesda)">
        <title>Genome assembly of Hibiscus sabdariffa L. provides insights into metabolisms of medicinal natural products.</title>
        <authorList>
            <person name="Kim T."/>
        </authorList>
    </citation>
    <scope>NUCLEOTIDE SEQUENCE [LARGE SCALE GENOMIC DNA]</scope>
    <source>
        <strain evidence="8">TK-2024</strain>
        <tissue evidence="8">Old leaves</tissue>
    </source>
</reference>
<dbReference type="PANTHER" id="PTHR47947">
    <property type="entry name" value="CYTOCHROME P450 82C3-RELATED"/>
    <property type="match status" value="1"/>
</dbReference>
<comment type="caution">
    <text evidence="8">The sequence shown here is derived from an EMBL/GenBank/DDBJ whole genome shotgun (WGS) entry which is preliminary data.</text>
</comment>
<protein>
    <recommendedName>
        <fullName evidence="10">Cytochrome P450</fullName>
    </recommendedName>
</protein>
<dbReference type="PRINTS" id="PR00385">
    <property type="entry name" value="P450"/>
</dbReference>
<keyword evidence="4 7" id="KW-0560">Oxidoreductase</keyword>
<proteinExistence type="inferred from homology"/>
<comment type="similarity">
    <text evidence="1 7">Belongs to the cytochrome P450 family.</text>
</comment>
<organism evidence="8 9">
    <name type="scientific">Hibiscus sabdariffa</name>
    <name type="common">roselle</name>
    <dbReference type="NCBI Taxonomy" id="183260"/>
    <lineage>
        <taxon>Eukaryota</taxon>
        <taxon>Viridiplantae</taxon>
        <taxon>Streptophyta</taxon>
        <taxon>Embryophyta</taxon>
        <taxon>Tracheophyta</taxon>
        <taxon>Spermatophyta</taxon>
        <taxon>Magnoliopsida</taxon>
        <taxon>eudicotyledons</taxon>
        <taxon>Gunneridae</taxon>
        <taxon>Pentapetalae</taxon>
        <taxon>rosids</taxon>
        <taxon>malvids</taxon>
        <taxon>Malvales</taxon>
        <taxon>Malvaceae</taxon>
        <taxon>Malvoideae</taxon>
        <taxon>Hibiscus</taxon>
    </lineage>
</organism>
<dbReference type="InterPro" id="IPR017972">
    <property type="entry name" value="Cyt_P450_CS"/>
</dbReference>
<dbReference type="PANTHER" id="PTHR47947:SF13">
    <property type="entry name" value="CYTOCHROME P450, FAMILY 81, SUBFAMILY K, POLYPEPTIDE 1-RELATED"/>
    <property type="match status" value="1"/>
</dbReference>
<evidence type="ECO:0000256" key="5">
    <source>
        <dbReference type="ARBA" id="ARBA00023004"/>
    </source>
</evidence>
<evidence type="ECO:0000256" key="2">
    <source>
        <dbReference type="ARBA" id="ARBA00022617"/>
    </source>
</evidence>
<evidence type="ECO:0008006" key="10">
    <source>
        <dbReference type="Google" id="ProtNLM"/>
    </source>
</evidence>
<dbReference type="InterPro" id="IPR002401">
    <property type="entry name" value="Cyt_P450_E_grp-I"/>
</dbReference>
<sequence>MNVMPKMTSGETAARDREAEKMNLVDGNRNRSRTLHVAAIKNPSLIEKLLSFQEEDPQFFSNGVIKAMALAMSLLLNHPKALEKVRAEIDSHVGHERLLNDSNLAKLPYLRCVVNETLRLYPPAPILVPHYSSEDCMVSGYEVPKGTLLIVNAWAIHNDTSIWDEPTKFKPERFEGSLEEKEGSKFLPFGLGRRACPGATAGLQLVLLALGAAIQCFHWENAGSDTVDMTPGTAGPALSKAMPLVAQCSPRPDLIKLLSQI</sequence>
<evidence type="ECO:0000256" key="1">
    <source>
        <dbReference type="ARBA" id="ARBA00010617"/>
    </source>
</evidence>
<keyword evidence="2 7" id="KW-0349">Heme</keyword>
<name>A0ABR2FVD9_9ROSI</name>
<dbReference type="EMBL" id="JBBPBM010000004">
    <property type="protein sequence ID" value="KAK8588231.1"/>
    <property type="molecule type" value="Genomic_DNA"/>
</dbReference>
<dbReference type="PRINTS" id="PR00463">
    <property type="entry name" value="EP450I"/>
</dbReference>
<dbReference type="Proteomes" id="UP001472677">
    <property type="component" value="Unassembled WGS sequence"/>
</dbReference>
<evidence type="ECO:0000256" key="6">
    <source>
        <dbReference type="ARBA" id="ARBA00023033"/>
    </source>
</evidence>